<dbReference type="EMBL" id="GGEC01071392">
    <property type="protein sequence ID" value="MBX51876.1"/>
    <property type="molecule type" value="Transcribed_RNA"/>
</dbReference>
<accession>A0A2P2PAU5</accession>
<dbReference type="AlphaFoldDB" id="A0A2P2PAU5"/>
<reference evidence="1" key="1">
    <citation type="submission" date="2018-02" db="EMBL/GenBank/DDBJ databases">
        <title>Rhizophora mucronata_Transcriptome.</title>
        <authorList>
            <person name="Meera S.P."/>
            <person name="Sreeshan A."/>
            <person name="Augustine A."/>
        </authorList>
    </citation>
    <scope>NUCLEOTIDE SEQUENCE</scope>
    <source>
        <tissue evidence="1">Leaf</tissue>
    </source>
</reference>
<dbReference type="PANTHER" id="PTHR34285:SF3">
    <property type="entry name" value="OS08G0510800 PROTEIN"/>
    <property type="match status" value="1"/>
</dbReference>
<protein>
    <submittedName>
        <fullName evidence="1">Uncharacterized protein</fullName>
    </submittedName>
</protein>
<name>A0A2P2PAU5_RHIMU</name>
<dbReference type="PANTHER" id="PTHR34285">
    <property type="entry name" value="OS08G0510800 PROTEIN"/>
    <property type="match status" value="1"/>
</dbReference>
<sequence length="120" mass="12821">MNKIGIEHVDGVDSKSKGIMTSANKAGTEFENADVADACLTVKRQLEMLRAENGLLKQAVDDLRREIGASTLSSPAVCWSTGKYGENFERRSHDNRLIDAGDVNDELKKALKGTGGGGGI</sequence>
<proteinExistence type="predicted"/>
<organism evidence="1">
    <name type="scientific">Rhizophora mucronata</name>
    <name type="common">Asiatic mangrove</name>
    <dbReference type="NCBI Taxonomy" id="61149"/>
    <lineage>
        <taxon>Eukaryota</taxon>
        <taxon>Viridiplantae</taxon>
        <taxon>Streptophyta</taxon>
        <taxon>Embryophyta</taxon>
        <taxon>Tracheophyta</taxon>
        <taxon>Spermatophyta</taxon>
        <taxon>Magnoliopsida</taxon>
        <taxon>eudicotyledons</taxon>
        <taxon>Gunneridae</taxon>
        <taxon>Pentapetalae</taxon>
        <taxon>rosids</taxon>
        <taxon>fabids</taxon>
        <taxon>Malpighiales</taxon>
        <taxon>Rhizophoraceae</taxon>
        <taxon>Rhizophora</taxon>
    </lineage>
</organism>
<evidence type="ECO:0000313" key="1">
    <source>
        <dbReference type="EMBL" id="MBX51876.1"/>
    </source>
</evidence>